<feature type="region of interest" description="Disordered" evidence="1">
    <location>
        <begin position="1"/>
        <end position="21"/>
    </location>
</feature>
<dbReference type="Proteomes" id="UP000663671">
    <property type="component" value="Chromosome 3"/>
</dbReference>
<protein>
    <submittedName>
        <fullName evidence="2">Uncharacterized protein</fullName>
    </submittedName>
</protein>
<organism evidence="2 3">
    <name type="scientific">Ajellomyces capsulatus</name>
    <name type="common">Darling's disease fungus</name>
    <name type="synonym">Histoplasma capsulatum</name>
    <dbReference type="NCBI Taxonomy" id="5037"/>
    <lineage>
        <taxon>Eukaryota</taxon>
        <taxon>Fungi</taxon>
        <taxon>Dikarya</taxon>
        <taxon>Ascomycota</taxon>
        <taxon>Pezizomycotina</taxon>
        <taxon>Eurotiomycetes</taxon>
        <taxon>Eurotiomycetidae</taxon>
        <taxon>Onygenales</taxon>
        <taxon>Ajellomycetaceae</taxon>
        <taxon>Histoplasma</taxon>
    </lineage>
</organism>
<proteinExistence type="predicted"/>
<dbReference type="EMBL" id="CP069115">
    <property type="protein sequence ID" value="QSS65411.1"/>
    <property type="molecule type" value="Genomic_DNA"/>
</dbReference>
<evidence type="ECO:0000313" key="3">
    <source>
        <dbReference type="Proteomes" id="UP000663671"/>
    </source>
</evidence>
<feature type="compositionally biased region" description="Gly residues" evidence="1">
    <location>
        <begin position="1"/>
        <end position="11"/>
    </location>
</feature>
<sequence length="203" mass="20524">MGDASAGGGGYSAAETKRPRVRQLWERTSTTSASFSASASSLRHRLGANPRANCATPLTLAGERVAVAGCARLISAFMKLSPPPAASPRVLLAARKSIVPLPHRTDTEPSAGNPPVRTRNSQTTARKHPALVSSNPGRVARPVGPIGGSGTSPSLGPWGIIGELGIILPPACMLPASGIIGGLGTQGEGGEAGTKTVPKRSTA</sequence>
<feature type="region of interest" description="Disordered" evidence="1">
    <location>
        <begin position="183"/>
        <end position="203"/>
    </location>
</feature>
<dbReference type="VEuPathDB" id="FungiDB:I7I51_06254"/>
<reference evidence="2" key="1">
    <citation type="submission" date="2021-01" db="EMBL/GenBank/DDBJ databases">
        <title>Chromosome-level genome assembly of a human fungal pathogen reveals clustering of transcriptionally co-regulated genes.</title>
        <authorList>
            <person name="Voorhies M."/>
            <person name="Cohen S."/>
            <person name="Shea T.P."/>
            <person name="Petrus S."/>
            <person name="Munoz J.F."/>
            <person name="Poplawski S."/>
            <person name="Goldman W.E."/>
            <person name="Michael T."/>
            <person name="Cuomo C.A."/>
            <person name="Sil A."/>
            <person name="Beyhan S."/>
        </authorList>
    </citation>
    <scope>NUCLEOTIDE SEQUENCE</scope>
    <source>
        <strain evidence="2">WU24</strain>
    </source>
</reference>
<feature type="compositionally biased region" description="Gly residues" evidence="1">
    <location>
        <begin position="183"/>
        <end position="192"/>
    </location>
</feature>
<feature type="region of interest" description="Disordered" evidence="1">
    <location>
        <begin position="102"/>
        <end position="152"/>
    </location>
</feature>
<evidence type="ECO:0000313" key="2">
    <source>
        <dbReference type="EMBL" id="QSS65411.1"/>
    </source>
</evidence>
<dbReference type="AlphaFoldDB" id="A0A8A1MHD0"/>
<gene>
    <name evidence="2" type="ORF">I7I51_06254</name>
</gene>
<name>A0A8A1MHD0_AJECA</name>
<accession>A0A8A1MHD0</accession>
<evidence type="ECO:0000256" key="1">
    <source>
        <dbReference type="SAM" id="MobiDB-lite"/>
    </source>
</evidence>